<name>A0ABR3T4R5_9PEZI</name>
<feature type="compositionally biased region" description="Basic and acidic residues" evidence="1">
    <location>
        <begin position="96"/>
        <end position="113"/>
    </location>
</feature>
<feature type="region of interest" description="Disordered" evidence="1">
    <location>
        <begin position="89"/>
        <end position="113"/>
    </location>
</feature>
<sequence>MAVAPGDADARALAAGFDGRGRPEMLAPLPERKWGLEGVDDVDFGLRAVVRWVVGEDENIPGDAVHNHCLLDVGDEKVEDKEKELILDAMGLSPPLEKERTAKGHEKNRGGNERYKAEDNYCLEAFADGLRQWGKRGRLYRQCG</sequence>
<gene>
    <name evidence="2" type="ORF">SLS56_002272</name>
</gene>
<comment type="caution">
    <text evidence="2">The sequence shown here is derived from an EMBL/GenBank/DDBJ whole genome shotgun (WGS) entry which is preliminary data.</text>
</comment>
<evidence type="ECO:0000313" key="3">
    <source>
        <dbReference type="Proteomes" id="UP001521116"/>
    </source>
</evidence>
<evidence type="ECO:0000256" key="1">
    <source>
        <dbReference type="SAM" id="MobiDB-lite"/>
    </source>
</evidence>
<evidence type="ECO:0000313" key="2">
    <source>
        <dbReference type="EMBL" id="KAL1634579.1"/>
    </source>
</evidence>
<proteinExistence type="predicted"/>
<accession>A0ABR3T4R5</accession>
<dbReference type="EMBL" id="JAJVDC020000015">
    <property type="protein sequence ID" value="KAL1634579.1"/>
    <property type="molecule type" value="Genomic_DNA"/>
</dbReference>
<dbReference type="Proteomes" id="UP001521116">
    <property type="component" value="Unassembled WGS sequence"/>
</dbReference>
<keyword evidence="3" id="KW-1185">Reference proteome</keyword>
<reference evidence="2 3" key="1">
    <citation type="submission" date="2024-02" db="EMBL/GenBank/DDBJ databases">
        <title>De novo assembly and annotation of 12 fungi associated with fruit tree decline syndrome in Ontario, Canada.</title>
        <authorList>
            <person name="Sulman M."/>
            <person name="Ellouze W."/>
            <person name="Ilyukhin E."/>
        </authorList>
    </citation>
    <scope>NUCLEOTIDE SEQUENCE [LARGE SCALE GENOMIC DNA]</scope>
    <source>
        <strain evidence="2 3">M1-105</strain>
    </source>
</reference>
<organism evidence="2 3">
    <name type="scientific">Neofusicoccum ribis</name>
    <dbReference type="NCBI Taxonomy" id="45134"/>
    <lineage>
        <taxon>Eukaryota</taxon>
        <taxon>Fungi</taxon>
        <taxon>Dikarya</taxon>
        <taxon>Ascomycota</taxon>
        <taxon>Pezizomycotina</taxon>
        <taxon>Dothideomycetes</taxon>
        <taxon>Dothideomycetes incertae sedis</taxon>
        <taxon>Botryosphaeriales</taxon>
        <taxon>Botryosphaeriaceae</taxon>
        <taxon>Neofusicoccum</taxon>
    </lineage>
</organism>
<protein>
    <submittedName>
        <fullName evidence="2">Uncharacterized protein</fullName>
    </submittedName>
</protein>